<dbReference type="AlphaFoldDB" id="A0AAW1XTS5"/>
<sequence length="123" mass="13733">MMEARDWVNAGKRGGAAKVVVDLQVGGATAVGLRATVLDFCRFGETVWSGQRSCLVMVWGMNSEAEKGDRSTGSIIAGASLKNQNKVKEVEPDWRQIEDRLKRRWREWITGWTNSSKAGEEFK</sequence>
<keyword evidence="2" id="KW-1185">Reference proteome</keyword>
<name>A0AAW1XTS5_RUBAR</name>
<evidence type="ECO:0000313" key="2">
    <source>
        <dbReference type="Proteomes" id="UP001457282"/>
    </source>
</evidence>
<protein>
    <submittedName>
        <fullName evidence="1">Uncharacterized protein</fullName>
    </submittedName>
</protein>
<gene>
    <name evidence="1" type="ORF">M0R45_015999</name>
</gene>
<evidence type="ECO:0000313" key="1">
    <source>
        <dbReference type="EMBL" id="KAK9939300.1"/>
    </source>
</evidence>
<reference evidence="1 2" key="1">
    <citation type="journal article" date="2023" name="G3 (Bethesda)">
        <title>A chromosome-length genome assembly and annotation of blackberry (Rubus argutus, cv. 'Hillquist').</title>
        <authorList>
            <person name="Bruna T."/>
            <person name="Aryal R."/>
            <person name="Dudchenko O."/>
            <person name="Sargent D.J."/>
            <person name="Mead D."/>
            <person name="Buti M."/>
            <person name="Cavallini A."/>
            <person name="Hytonen T."/>
            <person name="Andres J."/>
            <person name="Pham M."/>
            <person name="Weisz D."/>
            <person name="Mascagni F."/>
            <person name="Usai G."/>
            <person name="Natali L."/>
            <person name="Bassil N."/>
            <person name="Fernandez G.E."/>
            <person name="Lomsadze A."/>
            <person name="Armour M."/>
            <person name="Olukolu B."/>
            <person name="Poorten T."/>
            <person name="Britton C."/>
            <person name="Davik J."/>
            <person name="Ashrafi H."/>
            <person name="Aiden E.L."/>
            <person name="Borodovsky M."/>
            <person name="Worthington M."/>
        </authorList>
    </citation>
    <scope>NUCLEOTIDE SEQUENCE [LARGE SCALE GENOMIC DNA]</scope>
    <source>
        <strain evidence="1">PI 553951</strain>
    </source>
</reference>
<accession>A0AAW1XTS5</accession>
<organism evidence="1 2">
    <name type="scientific">Rubus argutus</name>
    <name type="common">Southern blackberry</name>
    <dbReference type="NCBI Taxonomy" id="59490"/>
    <lineage>
        <taxon>Eukaryota</taxon>
        <taxon>Viridiplantae</taxon>
        <taxon>Streptophyta</taxon>
        <taxon>Embryophyta</taxon>
        <taxon>Tracheophyta</taxon>
        <taxon>Spermatophyta</taxon>
        <taxon>Magnoliopsida</taxon>
        <taxon>eudicotyledons</taxon>
        <taxon>Gunneridae</taxon>
        <taxon>Pentapetalae</taxon>
        <taxon>rosids</taxon>
        <taxon>fabids</taxon>
        <taxon>Rosales</taxon>
        <taxon>Rosaceae</taxon>
        <taxon>Rosoideae</taxon>
        <taxon>Rosoideae incertae sedis</taxon>
        <taxon>Rubus</taxon>
    </lineage>
</organism>
<dbReference type="EMBL" id="JBEDUW010000003">
    <property type="protein sequence ID" value="KAK9939300.1"/>
    <property type="molecule type" value="Genomic_DNA"/>
</dbReference>
<proteinExistence type="predicted"/>
<dbReference type="Proteomes" id="UP001457282">
    <property type="component" value="Unassembled WGS sequence"/>
</dbReference>
<comment type="caution">
    <text evidence="1">The sequence shown here is derived from an EMBL/GenBank/DDBJ whole genome shotgun (WGS) entry which is preliminary data.</text>
</comment>